<gene>
    <name evidence="3" type="ORF">CDSM653_01535</name>
</gene>
<dbReference type="AlphaFoldDB" id="B7R9X2"/>
<name>B7R9X2_9THEO</name>
<reference evidence="4" key="3">
    <citation type="submission" date="2015-02" db="EMBL/GenBank/DDBJ databases">
        <title>Genome analysis of three genomes within the thermophilic hydrogenogenic bacterial species Caldanaerobacter subterraneus.</title>
        <authorList>
            <person name="Sant'Anna F.H."/>
            <person name="Lebedinsky A."/>
            <person name="Sokolova T."/>
            <person name="Robb F.T."/>
            <person name="Gonzalez J.M."/>
        </authorList>
    </citation>
    <scope>NUCLEOTIDE SEQUENCE [LARGE SCALE GENOMIC DNA]</scope>
    <source>
        <strain evidence="4">DSM 12653</strain>
    </source>
</reference>
<evidence type="ECO:0000313" key="3">
    <source>
        <dbReference type="EMBL" id="KKC29410.1"/>
    </source>
</evidence>
<accession>B7R9X2</accession>
<reference evidence="3 4" key="1">
    <citation type="submission" date="2008-07" db="EMBL/GenBank/DDBJ databases">
        <authorList>
            <person name="Gonzalez J."/>
            <person name="Sokolova T."/>
            <person name="Ferriera S."/>
            <person name="Johnson J."/>
            <person name="Kravitz S."/>
            <person name="Beeson K."/>
            <person name="Sutton G."/>
            <person name="Rogers Y.-H."/>
            <person name="Friedman R."/>
            <person name="Frazier M."/>
            <person name="Venter J.C."/>
        </authorList>
    </citation>
    <scope>NUCLEOTIDE SEQUENCE [LARGE SCALE GENOMIC DNA]</scope>
    <source>
        <strain evidence="3 4">DSM 12653</strain>
    </source>
</reference>
<dbReference type="Pfam" id="PF13349">
    <property type="entry name" value="DUF4097"/>
    <property type="match status" value="1"/>
</dbReference>
<dbReference type="InterPro" id="IPR025164">
    <property type="entry name" value="Toastrack_DUF4097"/>
</dbReference>
<dbReference type="Pfam" id="PF22746">
    <property type="entry name" value="SHOCT-like_DUF2089-C"/>
    <property type="match status" value="1"/>
</dbReference>
<reference evidence="3 4" key="2">
    <citation type="journal article" date="2015" name="BMC Genomics">
        <title>Analysis of three genomes within the thermophilic bacterial species Caldanaerobacter subterraneus with a focus on carbon monoxide dehydrogenase evolution and hydrolase diversity.</title>
        <authorList>
            <person name="Sant'Anna F.H."/>
            <person name="Lebedinsky A.V."/>
            <person name="Sokolova T.G."/>
            <person name="Robb F.T."/>
            <person name="Gonzalez J.M."/>
        </authorList>
    </citation>
    <scope>NUCLEOTIDE SEQUENCE [LARGE SCALE GENOMIC DNA]</scope>
    <source>
        <strain evidence="3 4">DSM 12653</strain>
    </source>
</reference>
<evidence type="ECO:0000259" key="1">
    <source>
        <dbReference type="Pfam" id="PF13349"/>
    </source>
</evidence>
<dbReference type="InterPro" id="IPR053959">
    <property type="entry name" value="YvlB/LiaX_N"/>
</dbReference>
<protein>
    <submittedName>
        <fullName evidence="3">Uncharacterized protein</fullName>
    </submittedName>
</protein>
<comment type="caution">
    <text evidence="3">The sequence shown here is derived from an EMBL/GenBank/DDBJ whole genome shotgun (WGS) entry which is preliminary data.</text>
</comment>
<evidence type="ECO:0000313" key="4">
    <source>
        <dbReference type="Proteomes" id="UP000010146"/>
    </source>
</evidence>
<feature type="domain" description="DUF4097" evidence="1">
    <location>
        <begin position="119"/>
        <end position="325"/>
    </location>
</feature>
<proteinExistence type="predicted"/>
<organism evidence="3 4">
    <name type="scientific">Caldanaerobacter subterraneus subsp. pacificus DSM 12653</name>
    <dbReference type="NCBI Taxonomy" id="391606"/>
    <lineage>
        <taxon>Bacteria</taxon>
        <taxon>Bacillati</taxon>
        <taxon>Bacillota</taxon>
        <taxon>Clostridia</taxon>
        <taxon>Thermoanaerobacterales</taxon>
        <taxon>Thermoanaerobacteraceae</taxon>
        <taxon>Caldanaerobacter</taxon>
    </lineage>
</organism>
<dbReference type="EMBL" id="ABXP02000082">
    <property type="protein sequence ID" value="KKC29410.1"/>
    <property type="molecule type" value="Genomic_DNA"/>
</dbReference>
<dbReference type="RefSeq" id="WP_009611105.1">
    <property type="nucleotide sequence ID" value="NZ_ABXP02000082.1"/>
</dbReference>
<sequence>MEEEKMVVLKMLEEGKITAEEAAKLLDALEGSRSPYEKGYRKGDLQEKWKEKIKKMDILSGISEEVEKGLEEIDKKVEKIVQKDWGSSVVEKILNFFVDVGSQKFEKEFEFKNVGENTSLDVKVSNGKVTVEGWEEDHIYVDVKCTAKSKGDGEIYVNYNEGLLEVKESTEVRSSEIEIYLPFIKYKDIRLEVVNGRIVIEDIESKNLVLETVNGIIVLENVAFEVGEFSTVNGRISLEDLKVNPGNSMLKAEVTNGVINIELGGEDIEVSYELEATAGKCNVDLTEAMHEMKKWNYLKGSTRNYGKGAKNLEVHARVLSGTINLE</sequence>
<evidence type="ECO:0000259" key="2">
    <source>
        <dbReference type="Pfam" id="PF22746"/>
    </source>
</evidence>
<feature type="domain" description="YvlB/LiaX N-terminal" evidence="2">
    <location>
        <begin position="3"/>
        <end position="33"/>
    </location>
</feature>
<dbReference type="Proteomes" id="UP000010146">
    <property type="component" value="Unassembled WGS sequence"/>
</dbReference>